<dbReference type="PANTHER" id="PTHR16631:SF26">
    <property type="entry name" value="GLUCAN 1,3-BETA-GLUCOSIDASE"/>
    <property type="match status" value="1"/>
</dbReference>
<reference evidence="14" key="1">
    <citation type="journal article" date="2020" name="Stud. Mycol.">
        <title>101 Dothideomycetes genomes: a test case for predicting lifestyles and emergence of pathogens.</title>
        <authorList>
            <person name="Haridas S."/>
            <person name="Albert R."/>
            <person name="Binder M."/>
            <person name="Bloem J."/>
            <person name="Labutti K."/>
            <person name="Salamov A."/>
            <person name="Andreopoulos B."/>
            <person name="Baker S."/>
            <person name="Barry K."/>
            <person name="Bills G."/>
            <person name="Bluhm B."/>
            <person name="Cannon C."/>
            <person name="Castanera R."/>
            <person name="Culley D."/>
            <person name="Daum C."/>
            <person name="Ezra D."/>
            <person name="Gonzalez J."/>
            <person name="Henrissat B."/>
            <person name="Kuo A."/>
            <person name="Liang C."/>
            <person name="Lipzen A."/>
            <person name="Lutzoni F."/>
            <person name="Magnuson J."/>
            <person name="Mondo S."/>
            <person name="Nolan M."/>
            <person name="Ohm R."/>
            <person name="Pangilinan J."/>
            <person name="Park H.-J."/>
            <person name="Ramirez L."/>
            <person name="Alfaro M."/>
            <person name="Sun H."/>
            <person name="Tritt A."/>
            <person name="Yoshinaga Y."/>
            <person name="Zwiers L.-H."/>
            <person name="Turgeon B."/>
            <person name="Goodwin S."/>
            <person name="Spatafora J."/>
            <person name="Crous P."/>
            <person name="Grigoriev I."/>
        </authorList>
    </citation>
    <scope>NUCLEOTIDE SEQUENCE</scope>
    <source>
        <strain evidence="14">CBS 260.36</strain>
    </source>
</reference>
<dbReference type="PANTHER" id="PTHR16631">
    <property type="entry name" value="GLUCAN 1,3-BETA-GLUCOSIDASE"/>
    <property type="match status" value="1"/>
</dbReference>
<dbReference type="GO" id="GO:0009986">
    <property type="term" value="C:cell surface"/>
    <property type="evidence" value="ECO:0007669"/>
    <property type="project" value="TreeGrafter"/>
</dbReference>
<comment type="subcellular location">
    <subcellularLocation>
        <location evidence="1">Secreted</location>
        <location evidence="1">Cell wall</location>
    </subcellularLocation>
</comment>
<sequence length="306" mass="32509">MRFSTTSALALSLPLLPGALAAAGNKGFALGAVIGTSTQCKTTQDYENDFDAISAAGSKLVRIYAASQCNTAQNILPAAKTKGFKVVLGVWPDTPESLSADKAALQQYVPQYPDQVYAVTVGSETLYRGNFTGPELLEKINEVKAVLPKGTKVGTADSWNKYADGTADAVIKGGVDILLANGFSYWQGSPADNSSHVFFDDMMQALGHIQSVSGSLDSIEFWSGESGWPTDGGSNYEAALAGTANAAKFYQEGFCGLINWGVNAFYFEAFDEPWKAPAIGTNGEQEVETVWGAMTVDRKAKFNLAC</sequence>
<keyword evidence="5 13" id="KW-0732">Signal</keyword>
<dbReference type="Proteomes" id="UP000799439">
    <property type="component" value="Unassembled WGS sequence"/>
</dbReference>
<evidence type="ECO:0000256" key="8">
    <source>
        <dbReference type="ARBA" id="ARBA00023295"/>
    </source>
</evidence>
<dbReference type="GO" id="GO:0004338">
    <property type="term" value="F:glucan exo-1,3-beta-glucosidase activity"/>
    <property type="evidence" value="ECO:0007669"/>
    <property type="project" value="UniProtKB-EC"/>
</dbReference>
<keyword evidence="7" id="KW-0325">Glycoprotein</keyword>
<evidence type="ECO:0000256" key="4">
    <source>
        <dbReference type="ARBA" id="ARBA00022525"/>
    </source>
</evidence>
<keyword evidence="6 14" id="KW-0378">Hydrolase</keyword>
<protein>
    <recommendedName>
        <fullName evidence="10">glucan 1,3-beta-glucosidase</fullName>
        <ecNumber evidence="10">3.2.1.58</ecNumber>
    </recommendedName>
    <alternativeName>
        <fullName evidence="11">Exo-1,3-beta-glucanase</fullName>
    </alternativeName>
</protein>
<dbReference type="AlphaFoldDB" id="A0A9P4J3I5"/>
<comment type="similarity">
    <text evidence="2 12">Belongs to the glycosyl hydrolase 17 family.</text>
</comment>
<dbReference type="Pfam" id="PF00332">
    <property type="entry name" value="Glyco_hydro_17"/>
    <property type="match status" value="1"/>
</dbReference>
<feature type="chain" id="PRO_5040179758" description="glucan 1,3-beta-glucosidase" evidence="13">
    <location>
        <begin position="22"/>
        <end position="306"/>
    </location>
</feature>
<evidence type="ECO:0000256" key="5">
    <source>
        <dbReference type="ARBA" id="ARBA00022729"/>
    </source>
</evidence>
<evidence type="ECO:0000313" key="14">
    <source>
        <dbReference type="EMBL" id="KAF2154777.1"/>
    </source>
</evidence>
<evidence type="ECO:0000256" key="3">
    <source>
        <dbReference type="ARBA" id="ARBA00022512"/>
    </source>
</evidence>
<evidence type="ECO:0000313" key="15">
    <source>
        <dbReference type="Proteomes" id="UP000799439"/>
    </source>
</evidence>
<dbReference type="GO" id="GO:0005975">
    <property type="term" value="P:carbohydrate metabolic process"/>
    <property type="evidence" value="ECO:0007669"/>
    <property type="project" value="InterPro"/>
</dbReference>
<dbReference type="EC" id="3.2.1.58" evidence="10"/>
<comment type="catalytic activity">
    <reaction evidence="9">
        <text>Successive hydrolysis of beta-D-glucose units from the non-reducing ends of (1-&gt;3)-beta-D-glucans, releasing alpha-glucose.</text>
        <dbReference type="EC" id="3.2.1.58"/>
    </reaction>
</comment>
<dbReference type="SUPFAM" id="SSF51445">
    <property type="entry name" value="(Trans)glycosidases"/>
    <property type="match status" value="1"/>
</dbReference>
<proteinExistence type="inferred from homology"/>
<evidence type="ECO:0000256" key="10">
    <source>
        <dbReference type="ARBA" id="ARBA00038929"/>
    </source>
</evidence>
<dbReference type="EMBL" id="ML996083">
    <property type="protein sequence ID" value="KAF2154777.1"/>
    <property type="molecule type" value="Genomic_DNA"/>
</dbReference>
<evidence type="ECO:0000256" key="7">
    <source>
        <dbReference type="ARBA" id="ARBA00023180"/>
    </source>
</evidence>
<keyword evidence="15" id="KW-1185">Reference proteome</keyword>
<evidence type="ECO:0000256" key="13">
    <source>
        <dbReference type="SAM" id="SignalP"/>
    </source>
</evidence>
<dbReference type="InterPro" id="IPR050732">
    <property type="entry name" value="Beta-glucan_modifiers"/>
</dbReference>
<evidence type="ECO:0000256" key="12">
    <source>
        <dbReference type="RuleBase" id="RU004335"/>
    </source>
</evidence>
<dbReference type="InterPro" id="IPR017853">
    <property type="entry name" value="GH"/>
</dbReference>
<evidence type="ECO:0000256" key="6">
    <source>
        <dbReference type="ARBA" id="ARBA00022801"/>
    </source>
</evidence>
<evidence type="ECO:0000256" key="2">
    <source>
        <dbReference type="ARBA" id="ARBA00008773"/>
    </source>
</evidence>
<keyword evidence="3" id="KW-0134">Cell wall</keyword>
<feature type="signal peptide" evidence="13">
    <location>
        <begin position="1"/>
        <end position="21"/>
    </location>
</feature>
<dbReference type="GO" id="GO:0042973">
    <property type="term" value="F:glucan endo-1,3-beta-D-glucosidase activity"/>
    <property type="evidence" value="ECO:0007669"/>
    <property type="project" value="TreeGrafter"/>
</dbReference>
<dbReference type="GO" id="GO:0071555">
    <property type="term" value="P:cell wall organization"/>
    <property type="evidence" value="ECO:0007669"/>
    <property type="project" value="TreeGrafter"/>
</dbReference>
<dbReference type="GO" id="GO:0009277">
    <property type="term" value="C:fungal-type cell wall"/>
    <property type="evidence" value="ECO:0007669"/>
    <property type="project" value="TreeGrafter"/>
</dbReference>
<evidence type="ECO:0000256" key="11">
    <source>
        <dbReference type="ARBA" id="ARBA00041761"/>
    </source>
</evidence>
<comment type="caution">
    <text evidence="14">The sequence shown here is derived from an EMBL/GenBank/DDBJ whole genome shotgun (WGS) entry which is preliminary data.</text>
</comment>
<evidence type="ECO:0000256" key="1">
    <source>
        <dbReference type="ARBA" id="ARBA00004191"/>
    </source>
</evidence>
<evidence type="ECO:0000256" key="9">
    <source>
        <dbReference type="ARBA" id="ARBA00036824"/>
    </source>
</evidence>
<organism evidence="14 15">
    <name type="scientific">Myriangium duriaei CBS 260.36</name>
    <dbReference type="NCBI Taxonomy" id="1168546"/>
    <lineage>
        <taxon>Eukaryota</taxon>
        <taxon>Fungi</taxon>
        <taxon>Dikarya</taxon>
        <taxon>Ascomycota</taxon>
        <taxon>Pezizomycotina</taxon>
        <taxon>Dothideomycetes</taxon>
        <taxon>Dothideomycetidae</taxon>
        <taxon>Myriangiales</taxon>
        <taxon>Myriangiaceae</taxon>
        <taxon>Myriangium</taxon>
    </lineage>
</organism>
<dbReference type="Gene3D" id="3.20.20.80">
    <property type="entry name" value="Glycosidases"/>
    <property type="match status" value="2"/>
</dbReference>
<dbReference type="OrthoDB" id="1293114at2759"/>
<accession>A0A9P4J3I5</accession>
<keyword evidence="4" id="KW-0964">Secreted</keyword>
<dbReference type="GO" id="GO:0005576">
    <property type="term" value="C:extracellular region"/>
    <property type="evidence" value="ECO:0007669"/>
    <property type="project" value="TreeGrafter"/>
</dbReference>
<keyword evidence="8" id="KW-0326">Glycosidase</keyword>
<dbReference type="InterPro" id="IPR000490">
    <property type="entry name" value="Glyco_hydro_17"/>
</dbReference>
<name>A0A9P4J3I5_9PEZI</name>
<gene>
    <name evidence="14" type="ORF">K461DRAFT_285058</name>
</gene>